<name>A0A7X7LV83_9RHOO</name>
<evidence type="ECO:0000313" key="2">
    <source>
        <dbReference type="EMBL" id="NLF54016.1"/>
    </source>
</evidence>
<dbReference type="SUPFAM" id="SSF54427">
    <property type="entry name" value="NTF2-like"/>
    <property type="match status" value="1"/>
</dbReference>
<dbReference type="EMBL" id="JAAYYV010000169">
    <property type="protein sequence ID" value="NLF54016.1"/>
    <property type="molecule type" value="Genomic_DNA"/>
</dbReference>
<dbReference type="Proteomes" id="UP000536534">
    <property type="component" value="Unassembled WGS sequence"/>
</dbReference>
<dbReference type="OrthoDB" id="1115105at2"/>
<reference evidence="2 3" key="1">
    <citation type="journal article" date="2020" name="Biotechnol. Biofuels">
        <title>New insights from the biogas microbiome by comprehensive genome-resolved metagenomics of nearly 1600 species originating from multiple anaerobic digesters.</title>
        <authorList>
            <person name="Campanaro S."/>
            <person name="Treu L."/>
            <person name="Rodriguez-R L.M."/>
            <person name="Kovalovszki A."/>
            <person name="Ziels R.M."/>
            <person name="Maus I."/>
            <person name="Zhu X."/>
            <person name="Kougias P.G."/>
            <person name="Basile A."/>
            <person name="Luo G."/>
            <person name="Schluter A."/>
            <person name="Konstantinidis K.T."/>
            <person name="Angelidaki I."/>
        </authorList>
    </citation>
    <scope>NUCLEOTIDE SEQUENCE [LARGE SCALE GENOMIC DNA]</scope>
    <source>
        <strain evidence="2">AS06rmzACSIP_256</strain>
    </source>
</reference>
<dbReference type="Gene3D" id="3.10.450.50">
    <property type="match status" value="1"/>
</dbReference>
<dbReference type="AlphaFoldDB" id="A0A7X7LV83"/>
<dbReference type="Pfam" id="PF12680">
    <property type="entry name" value="SnoaL_2"/>
    <property type="match status" value="1"/>
</dbReference>
<dbReference type="InterPro" id="IPR037401">
    <property type="entry name" value="SnoaL-like"/>
</dbReference>
<protein>
    <submittedName>
        <fullName evidence="2">SnoaL-like domain-containing protein</fullName>
    </submittedName>
</protein>
<sequence>MDCRAGVDALVRFYETLSPDALAHIGEIYAADAHFADPFNAVRGREAIARIFAHMFATVDAPRFVVTGRFVDRDRAMLAWDFHLRLRGRDTLIRGATELRFDADGRVVEHRDHWDPAAGIYERLPLLGAPLRWLRTRLAAR</sequence>
<feature type="domain" description="SnoaL-like" evidence="1">
    <location>
        <begin position="11"/>
        <end position="110"/>
    </location>
</feature>
<organism evidence="2 3">
    <name type="scientific">Thauera phenolivorans</name>
    <dbReference type="NCBI Taxonomy" id="1792543"/>
    <lineage>
        <taxon>Bacteria</taxon>
        <taxon>Pseudomonadati</taxon>
        <taxon>Pseudomonadota</taxon>
        <taxon>Betaproteobacteria</taxon>
        <taxon>Rhodocyclales</taxon>
        <taxon>Zoogloeaceae</taxon>
        <taxon>Thauera</taxon>
    </lineage>
</organism>
<dbReference type="InterPro" id="IPR032710">
    <property type="entry name" value="NTF2-like_dom_sf"/>
</dbReference>
<comment type="caution">
    <text evidence="2">The sequence shown here is derived from an EMBL/GenBank/DDBJ whole genome shotgun (WGS) entry which is preliminary data.</text>
</comment>
<accession>A0A7X7LV83</accession>
<gene>
    <name evidence="2" type="ORF">GX576_06395</name>
</gene>
<proteinExistence type="predicted"/>
<evidence type="ECO:0000259" key="1">
    <source>
        <dbReference type="Pfam" id="PF12680"/>
    </source>
</evidence>
<evidence type="ECO:0000313" key="3">
    <source>
        <dbReference type="Proteomes" id="UP000536534"/>
    </source>
</evidence>